<feature type="domain" description="Signal transduction histidine kinase subgroup 3 dimerisation and phosphoacceptor" evidence="7">
    <location>
        <begin position="229"/>
        <end position="293"/>
    </location>
</feature>
<keyword evidence="5" id="KW-0812">Transmembrane</keyword>
<comment type="caution">
    <text evidence="8">The sequence shown here is derived from an EMBL/GenBank/DDBJ whole genome shotgun (WGS) entry which is preliminary data.</text>
</comment>
<evidence type="ECO:0000313" key="8">
    <source>
        <dbReference type="EMBL" id="GHD02869.1"/>
    </source>
</evidence>
<keyword evidence="2" id="KW-0418">Kinase</keyword>
<feature type="transmembrane region" description="Helical" evidence="5">
    <location>
        <begin position="150"/>
        <end position="168"/>
    </location>
</feature>
<dbReference type="Gene3D" id="3.30.565.10">
    <property type="entry name" value="Histidine kinase-like ATPase, C-terminal domain"/>
    <property type="match status" value="1"/>
</dbReference>
<dbReference type="InterPro" id="IPR003594">
    <property type="entry name" value="HATPase_dom"/>
</dbReference>
<evidence type="ECO:0000256" key="1">
    <source>
        <dbReference type="ARBA" id="ARBA00022679"/>
    </source>
</evidence>
<evidence type="ECO:0000256" key="4">
    <source>
        <dbReference type="SAM" id="MobiDB-lite"/>
    </source>
</evidence>
<evidence type="ECO:0000256" key="5">
    <source>
        <dbReference type="SAM" id="Phobius"/>
    </source>
</evidence>
<proteinExistence type="predicted"/>
<keyword evidence="3" id="KW-0902">Two-component regulatory system</keyword>
<dbReference type="Pfam" id="PF02518">
    <property type="entry name" value="HATPase_c"/>
    <property type="match status" value="1"/>
</dbReference>
<name>A0ABQ3GDV8_9MICC</name>
<evidence type="ECO:0000256" key="2">
    <source>
        <dbReference type="ARBA" id="ARBA00022777"/>
    </source>
</evidence>
<feature type="compositionally biased region" description="Low complexity" evidence="4">
    <location>
        <begin position="372"/>
        <end position="388"/>
    </location>
</feature>
<keyword evidence="5" id="KW-0472">Membrane</keyword>
<evidence type="ECO:0000256" key="3">
    <source>
        <dbReference type="ARBA" id="ARBA00023012"/>
    </source>
</evidence>
<reference evidence="9" key="1">
    <citation type="journal article" date="2019" name="Int. J. Syst. Evol. Microbiol.">
        <title>The Global Catalogue of Microorganisms (GCM) 10K type strain sequencing project: providing services to taxonomists for standard genome sequencing and annotation.</title>
        <authorList>
            <consortium name="The Broad Institute Genomics Platform"/>
            <consortium name="The Broad Institute Genome Sequencing Center for Infectious Disease"/>
            <person name="Wu L."/>
            <person name="Ma J."/>
        </authorList>
    </citation>
    <scope>NUCLEOTIDE SEQUENCE [LARGE SCALE GENOMIC DNA]</scope>
    <source>
        <strain evidence="9">KCTC 19466</strain>
    </source>
</reference>
<dbReference type="InterPro" id="IPR050482">
    <property type="entry name" value="Sensor_HK_TwoCompSys"/>
</dbReference>
<feature type="region of interest" description="Disordered" evidence="4">
    <location>
        <begin position="427"/>
        <end position="447"/>
    </location>
</feature>
<dbReference type="InterPro" id="IPR011712">
    <property type="entry name" value="Sig_transdc_His_kin_sub3_dim/P"/>
</dbReference>
<gene>
    <name evidence="8" type="ORF">GCM10008096_08470</name>
</gene>
<evidence type="ECO:0000259" key="7">
    <source>
        <dbReference type="Pfam" id="PF07730"/>
    </source>
</evidence>
<dbReference type="SUPFAM" id="SSF55874">
    <property type="entry name" value="ATPase domain of HSP90 chaperone/DNA topoisomerase II/histidine kinase"/>
    <property type="match status" value="1"/>
</dbReference>
<evidence type="ECO:0008006" key="10">
    <source>
        <dbReference type="Google" id="ProtNLM"/>
    </source>
</evidence>
<feature type="transmembrane region" description="Helical" evidence="5">
    <location>
        <begin position="188"/>
        <end position="208"/>
    </location>
</feature>
<dbReference type="PANTHER" id="PTHR24421">
    <property type="entry name" value="NITRATE/NITRITE SENSOR PROTEIN NARX-RELATED"/>
    <property type="match status" value="1"/>
</dbReference>
<feature type="transmembrane region" description="Helical" evidence="5">
    <location>
        <begin position="27"/>
        <end position="45"/>
    </location>
</feature>
<evidence type="ECO:0000259" key="6">
    <source>
        <dbReference type="Pfam" id="PF02518"/>
    </source>
</evidence>
<feature type="domain" description="Histidine kinase/HSP90-like ATPase" evidence="6">
    <location>
        <begin position="330"/>
        <end position="425"/>
    </location>
</feature>
<feature type="region of interest" description="Disordered" evidence="4">
    <location>
        <begin position="371"/>
        <end position="392"/>
    </location>
</feature>
<accession>A0ABQ3GDV8</accession>
<feature type="transmembrane region" description="Helical" evidence="5">
    <location>
        <begin position="65"/>
        <end position="86"/>
    </location>
</feature>
<sequence>MSLAYAGAMTLPSTFNERNTRRAFHTFWWWTWASLIFLYAVMYLVTFGHLVIGNDAAGDGTANRLFGTVQVVLLAASALTAFQTSLRFRSGWPDEGRTPWRTVASVGTAPLLLALSSWGNDAGGLAPLLPFWLAVSHIAGLLPKPSRWRLFWFGLALVVLIAAVFLVLHPEGAWWAEPASVAGTPDSLIALIYGFLIPLVVLGSVWWWDAIVRLQRGRAAERELAVARERLRIAADLHDIQGHHLQVIALQAELAERLVERDPAGALEQIGKVRVAAAEAMGETRAVVSGLRRVGFSTEAENAADVLGAAGIDCSVHGWGHELTGAPRQALGWVIREASTNILRHAQATRAELRLVEDGEWVTLTVENDGVAPAAPEPAGDPAESPAGVEPSGLLGLRHRIEQLGGRFEAGPRGDGFVVTASVPADATALPEAAPAGAARADGRTAP</sequence>
<protein>
    <recommendedName>
        <fullName evidence="10">Two-component system, NarL family, sensor histidine kinase DesK</fullName>
    </recommendedName>
</protein>
<keyword evidence="9" id="KW-1185">Reference proteome</keyword>
<keyword evidence="5" id="KW-1133">Transmembrane helix</keyword>
<dbReference type="Pfam" id="PF07730">
    <property type="entry name" value="HisKA_3"/>
    <property type="match status" value="1"/>
</dbReference>
<dbReference type="CDD" id="cd16917">
    <property type="entry name" value="HATPase_UhpB-NarQ-NarX-like"/>
    <property type="match status" value="1"/>
</dbReference>
<dbReference type="InterPro" id="IPR036890">
    <property type="entry name" value="HATPase_C_sf"/>
</dbReference>
<organism evidence="8 9">
    <name type="scientific">Zhihengliuella salsuginis</name>
    <dbReference type="NCBI Taxonomy" id="578222"/>
    <lineage>
        <taxon>Bacteria</taxon>
        <taxon>Bacillati</taxon>
        <taxon>Actinomycetota</taxon>
        <taxon>Actinomycetes</taxon>
        <taxon>Micrococcales</taxon>
        <taxon>Micrococcaceae</taxon>
        <taxon>Zhihengliuella</taxon>
    </lineage>
</organism>
<dbReference type="Gene3D" id="1.20.5.1930">
    <property type="match status" value="1"/>
</dbReference>
<keyword evidence="1" id="KW-0808">Transferase</keyword>
<dbReference type="EMBL" id="BMXK01000003">
    <property type="protein sequence ID" value="GHD02869.1"/>
    <property type="molecule type" value="Genomic_DNA"/>
</dbReference>
<evidence type="ECO:0000313" key="9">
    <source>
        <dbReference type="Proteomes" id="UP000642819"/>
    </source>
</evidence>
<dbReference type="Proteomes" id="UP000642819">
    <property type="component" value="Unassembled WGS sequence"/>
</dbReference>